<protein>
    <submittedName>
        <fullName evidence="1">Uncharacterized protein</fullName>
    </submittedName>
</protein>
<comment type="caution">
    <text evidence="1">The sequence shown here is derived from an EMBL/GenBank/DDBJ whole genome shotgun (WGS) entry which is preliminary data.</text>
</comment>
<dbReference type="AlphaFoldDB" id="A0A9P5R1S2"/>
<reference evidence="1" key="1">
    <citation type="journal article" date="2020" name="Fungal Divers.">
        <title>Resolving the Mortierellaceae phylogeny through synthesis of multi-gene phylogenetics and phylogenomics.</title>
        <authorList>
            <person name="Vandepol N."/>
            <person name="Liber J."/>
            <person name="Desiro A."/>
            <person name="Na H."/>
            <person name="Kennedy M."/>
            <person name="Barry K."/>
            <person name="Grigoriev I.V."/>
            <person name="Miller A.N."/>
            <person name="O'Donnell K."/>
            <person name="Stajich J.E."/>
            <person name="Bonito G."/>
        </authorList>
    </citation>
    <scope>NUCLEOTIDE SEQUENCE</scope>
    <source>
        <strain evidence="1">NRRL 6426</strain>
    </source>
</reference>
<feature type="non-terminal residue" evidence="1">
    <location>
        <position position="1"/>
    </location>
</feature>
<evidence type="ECO:0000313" key="2">
    <source>
        <dbReference type="Proteomes" id="UP000748756"/>
    </source>
</evidence>
<proteinExistence type="predicted"/>
<organism evidence="1 2">
    <name type="scientific">Linnemannia schmuckeri</name>
    <dbReference type="NCBI Taxonomy" id="64567"/>
    <lineage>
        <taxon>Eukaryota</taxon>
        <taxon>Fungi</taxon>
        <taxon>Fungi incertae sedis</taxon>
        <taxon>Mucoromycota</taxon>
        <taxon>Mortierellomycotina</taxon>
        <taxon>Mortierellomycetes</taxon>
        <taxon>Mortierellales</taxon>
        <taxon>Mortierellaceae</taxon>
        <taxon>Linnemannia</taxon>
    </lineage>
</organism>
<keyword evidence="2" id="KW-1185">Reference proteome</keyword>
<sequence>SDVTVAWNLEWFRSYGRRILMEDRSMGYLGVALENDIGTNADGVAGEIKIRSWDGSGQPALAKDKVESHRDDEKLDDRLEIGGELEANVTISSTCGDLTTIEAID</sequence>
<dbReference type="EMBL" id="JAAAUQ010003334">
    <property type="protein sequence ID" value="KAF9117836.1"/>
    <property type="molecule type" value="Genomic_DNA"/>
</dbReference>
<gene>
    <name evidence="1" type="ORF">BG015_006841</name>
</gene>
<name>A0A9P5R1S2_9FUNG</name>
<accession>A0A9P5R1S2</accession>
<evidence type="ECO:0000313" key="1">
    <source>
        <dbReference type="EMBL" id="KAF9117836.1"/>
    </source>
</evidence>
<dbReference type="Proteomes" id="UP000748756">
    <property type="component" value="Unassembled WGS sequence"/>
</dbReference>